<dbReference type="AlphaFoldDB" id="A0A6A4HJX9"/>
<sequence>MVISLLSTILRHQSSSSDSDNRLARSLLSTTRMSRLNAYLAGKRVGSSSNVGLVVETLNLLTALVAWDSKVVLETVRWDIDALHRILRYSRNRKDGKGKGKGKMKSHQSSDSRARIALMSLITAMLSQDVPARVKSAFLGAGTQTLILLQNILSGIGDSHEEEDYLYSYAQIKLLLETLYAGVWCDKRIPRTVKVAVFAFGHGHNENGKRGQVGGEKVWKGLLALYTRTELESSQSSLAEEDNDEEGIPADLVHHFLLALCTRPGQGVCFRDKGWYPSNYSDNTSYGEEHDDLDLDVKSRFNSNLPSFADEDTRSNSNKFPIHNPLLLRVLRLLTPSADPRQQELAARILEACPELVAACGDVISGGPGALDPRLNARWMVGMTWYGRVVGLAVPEEMLYLPTVGSTSGGITGRTPRVTPPPLRNVVESIVPSFSGGGTKTILSKALSSGGGAENTDAPAQESSSLGLVQHTAALTLCRCLGKFLQVRTTLLRAARAAGESEEHVELDDGTSTVGPWTRRLTEVTKEVRARMPDVQVVLAFLKHVEAAGSPSSSSTTSKPNPTAHALLSESAYRLVWLVSCLLRLCYHLGHR</sequence>
<keyword evidence="3" id="KW-1185">Reference proteome</keyword>
<evidence type="ECO:0000259" key="1">
    <source>
        <dbReference type="Pfam" id="PF11707"/>
    </source>
</evidence>
<dbReference type="InterPro" id="IPR039844">
    <property type="entry name" value="URB1"/>
</dbReference>
<dbReference type="GO" id="GO:0005730">
    <property type="term" value="C:nucleolus"/>
    <property type="evidence" value="ECO:0007669"/>
    <property type="project" value="TreeGrafter"/>
</dbReference>
<dbReference type="PANTHER" id="PTHR13500">
    <property type="entry name" value="NUCLEOLAR PRERIBOSOMAL-ASSOCIATED PROTEIN 1"/>
    <property type="match status" value="1"/>
</dbReference>
<reference evidence="2" key="1">
    <citation type="journal article" date="2019" name="Environ. Microbiol.">
        <title>Fungal ecological strategies reflected in gene transcription - a case study of two litter decomposers.</title>
        <authorList>
            <person name="Barbi F."/>
            <person name="Kohler A."/>
            <person name="Barry K."/>
            <person name="Baskaran P."/>
            <person name="Daum C."/>
            <person name="Fauchery L."/>
            <person name="Ihrmark K."/>
            <person name="Kuo A."/>
            <person name="LaButti K."/>
            <person name="Lipzen A."/>
            <person name="Morin E."/>
            <person name="Grigoriev I.V."/>
            <person name="Henrissat B."/>
            <person name="Lindahl B."/>
            <person name="Martin F."/>
        </authorList>
    </citation>
    <scope>NUCLEOTIDE SEQUENCE</scope>
    <source>
        <strain evidence="2">JB14</strain>
    </source>
</reference>
<feature type="domain" description="URB1 N-terminal" evidence="1">
    <location>
        <begin position="2"/>
        <end position="380"/>
    </location>
</feature>
<dbReference type="GO" id="GO:0000466">
    <property type="term" value="P:maturation of 5.8S rRNA from tricistronic rRNA transcript (SSU-rRNA, 5.8S rRNA, LSU-rRNA)"/>
    <property type="evidence" value="ECO:0007669"/>
    <property type="project" value="TreeGrafter"/>
</dbReference>
<name>A0A6A4HJX9_9AGAR</name>
<dbReference type="EMBL" id="ML769484">
    <property type="protein sequence ID" value="KAE9398376.1"/>
    <property type="molecule type" value="Genomic_DNA"/>
</dbReference>
<proteinExistence type="predicted"/>
<gene>
    <name evidence="2" type="ORF">BT96DRAFT_37083</name>
</gene>
<protein>
    <recommendedName>
        <fullName evidence="1">URB1 N-terminal domain-containing protein</fullName>
    </recommendedName>
</protein>
<dbReference type="PANTHER" id="PTHR13500:SF0">
    <property type="entry name" value="NUCLEOLAR PRE-RIBOSOMAL-ASSOCIATED PROTEIN 1"/>
    <property type="match status" value="1"/>
</dbReference>
<accession>A0A6A4HJX9</accession>
<dbReference type="OrthoDB" id="72892at2759"/>
<dbReference type="InterPro" id="IPR021714">
    <property type="entry name" value="URB1_N"/>
</dbReference>
<dbReference type="Pfam" id="PF11707">
    <property type="entry name" value="Npa1"/>
    <property type="match status" value="1"/>
</dbReference>
<dbReference type="GO" id="GO:0000463">
    <property type="term" value="P:maturation of LSU-rRNA from tricistronic rRNA transcript (SSU-rRNA, 5.8S rRNA, LSU-rRNA)"/>
    <property type="evidence" value="ECO:0007669"/>
    <property type="project" value="TreeGrafter"/>
</dbReference>
<evidence type="ECO:0000313" key="3">
    <source>
        <dbReference type="Proteomes" id="UP000799118"/>
    </source>
</evidence>
<organism evidence="2 3">
    <name type="scientific">Gymnopus androsaceus JB14</name>
    <dbReference type="NCBI Taxonomy" id="1447944"/>
    <lineage>
        <taxon>Eukaryota</taxon>
        <taxon>Fungi</taxon>
        <taxon>Dikarya</taxon>
        <taxon>Basidiomycota</taxon>
        <taxon>Agaricomycotina</taxon>
        <taxon>Agaricomycetes</taxon>
        <taxon>Agaricomycetidae</taxon>
        <taxon>Agaricales</taxon>
        <taxon>Marasmiineae</taxon>
        <taxon>Omphalotaceae</taxon>
        <taxon>Gymnopus</taxon>
    </lineage>
</organism>
<dbReference type="Proteomes" id="UP000799118">
    <property type="component" value="Unassembled WGS sequence"/>
</dbReference>
<evidence type="ECO:0000313" key="2">
    <source>
        <dbReference type="EMBL" id="KAE9398376.1"/>
    </source>
</evidence>